<proteinExistence type="predicted"/>
<dbReference type="EMBL" id="JARKIE010000078">
    <property type="protein sequence ID" value="KAJ7688565.1"/>
    <property type="molecule type" value="Genomic_DNA"/>
</dbReference>
<evidence type="ECO:0000313" key="2">
    <source>
        <dbReference type="Proteomes" id="UP001221757"/>
    </source>
</evidence>
<protein>
    <submittedName>
        <fullName evidence="1">Uncharacterized protein</fullName>
    </submittedName>
</protein>
<accession>A0AAD7GHQ7</accession>
<gene>
    <name evidence="1" type="ORF">B0H17DRAFT_1135538</name>
</gene>
<sequence>MATIKWQPMQSLESKCDALGLHTVLMKSDGDHWKSTYPSPANGVGYPPAAAKGQRCLLVTTNRLSTSHIQVYMFSMLKSVGEEWDCVWLVGAFEEPEHVQLSVHAPRGLGVVNTLHNFNYVCTYRESTDASVVGPVLFFCSTVLHSTRVDAWSICCFQLFEWSFKASICQILGPISHPSTFLIDFTLLSPNTVVLHSILFSYPVPSASYPPFPFYAPPSRAELNGDELMRAQQLLLRASELFRIHCNGGQEFLRLGWACTVLYRTEGTSGHQPLCCDQFVDVAPFPRFSSPIFPTPASPHSLFSLP</sequence>
<dbReference type="Proteomes" id="UP001221757">
    <property type="component" value="Unassembled WGS sequence"/>
</dbReference>
<evidence type="ECO:0000313" key="1">
    <source>
        <dbReference type="EMBL" id="KAJ7688565.1"/>
    </source>
</evidence>
<keyword evidence="2" id="KW-1185">Reference proteome</keyword>
<reference evidence="1" key="1">
    <citation type="submission" date="2023-03" db="EMBL/GenBank/DDBJ databases">
        <title>Massive genome expansion in bonnet fungi (Mycena s.s.) driven by repeated elements and novel gene families across ecological guilds.</title>
        <authorList>
            <consortium name="Lawrence Berkeley National Laboratory"/>
            <person name="Harder C.B."/>
            <person name="Miyauchi S."/>
            <person name="Viragh M."/>
            <person name="Kuo A."/>
            <person name="Thoen E."/>
            <person name="Andreopoulos B."/>
            <person name="Lu D."/>
            <person name="Skrede I."/>
            <person name="Drula E."/>
            <person name="Henrissat B."/>
            <person name="Morin E."/>
            <person name="Kohler A."/>
            <person name="Barry K."/>
            <person name="LaButti K."/>
            <person name="Morin E."/>
            <person name="Salamov A."/>
            <person name="Lipzen A."/>
            <person name="Mereny Z."/>
            <person name="Hegedus B."/>
            <person name="Baldrian P."/>
            <person name="Stursova M."/>
            <person name="Weitz H."/>
            <person name="Taylor A."/>
            <person name="Grigoriev I.V."/>
            <person name="Nagy L.G."/>
            <person name="Martin F."/>
            <person name="Kauserud H."/>
        </authorList>
    </citation>
    <scope>NUCLEOTIDE SEQUENCE</scope>
    <source>
        <strain evidence="1">CBHHK067</strain>
    </source>
</reference>
<comment type="caution">
    <text evidence="1">The sequence shown here is derived from an EMBL/GenBank/DDBJ whole genome shotgun (WGS) entry which is preliminary data.</text>
</comment>
<organism evidence="1 2">
    <name type="scientific">Mycena rosella</name>
    <name type="common">Pink bonnet</name>
    <name type="synonym">Agaricus rosellus</name>
    <dbReference type="NCBI Taxonomy" id="1033263"/>
    <lineage>
        <taxon>Eukaryota</taxon>
        <taxon>Fungi</taxon>
        <taxon>Dikarya</taxon>
        <taxon>Basidiomycota</taxon>
        <taxon>Agaricomycotina</taxon>
        <taxon>Agaricomycetes</taxon>
        <taxon>Agaricomycetidae</taxon>
        <taxon>Agaricales</taxon>
        <taxon>Marasmiineae</taxon>
        <taxon>Mycenaceae</taxon>
        <taxon>Mycena</taxon>
    </lineage>
</organism>
<dbReference type="AlphaFoldDB" id="A0AAD7GHQ7"/>
<name>A0AAD7GHQ7_MYCRO</name>